<sequence>MHGLGGLPRRPQPGCPSCTAFLVWRWRGGHVKGIFSKPSVSSFGQVLVRSELHAPLDSHCLTASEIGYLLQLAFLYTCHSQIPGSSYSLKKPPQTGFQADHLG</sequence>
<evidence type="ECO:0000313" key="2">
    <source>
        <dbReference type="EMBL" id="CAI9177192.1"/>
    </source>
</evidence>
<name>A0ABN8ZWP3_RANTA</name>
<gene>
    <name evidence="2" type="ORF">MRATA1EN1_LOCUS26154</name>
</gene>
<evidence type="ECO:0000313" key="3">
    <source>
        <dbReference type="Proteomes" id="UP001176941"/>
    </source>
</evidence>
<protein>
    <submittedName>
        <fullName evidence="2">Uncharacterized protein</fullName>
    </submittedName>
</protein>
<keyword evidence="3" id="KW-1185">Reference proteome</keyword>
<proteinExistence type="predicted"/>
<feature type="region of interest" description="Disordered" evidence="1">
    <location>
        <begin position="84"/>
        <end position="103"/>
    </location>
</feature>
<reference evidence="2" key="1">
    <citation type="submission" date="2023-04" db="EMBL/GenBank/DDBJ databases">
        <authorList>
            <consortium name="ELIXIR-Norway"/>
        </authorList>
    </citation>
    <scope>NUCLEOTIDE SEQUENCE [LARGE SCALE GENOMIC DNA]</scope>
</reference>
<accession>A0ABN8ZWP3</accession>
<organism evidence="2 3">
    <name type="scientific">Rangifer tarandus platyrhynchus</name>
    <name type="common">Svalbard reindeer</name>
    <dbReference type="NCBI Taxonomy" id="3082113"/>
    <lineage>
        <taxon>Eukaryota</taxon>
        <taxon>Metazoa</taxon>
        <taxon>Chordata</taxon>
        <taxon>Craniata</taxon>
        <taxon>Vertebrata</taxon>
        <taxon>Euteleostomi</taxon>
        <taxon>Mammalia</taxon>
        <taxon>Eutheria</taxon>
        <taxon>Laurasiatheria</taxon>
        <taxon>Artiodactyla</taxon>
        <taxon>Ruminantia</taxon>
        <taxon>Pecora</taxon>
        <taxon>Cervidae</taxon>
        <taxon>Odocoileinae</taxon>
        <taxon>Rangifer</taxon>
    </lineage>
</organism>
<dbReference type="EMBL" id="OX459942">
    <property type="protein sequence ID" value="CAI9177192.1"/>
    <property type="molecule type" value="Genomic_DNA"/>
</dbReference>
<dbReference type="Proteomes" id="UP001176941">
    <property type="component" value="Chromosome 6"/>
</dbReference>
<evidence type="ECO:0000256" key="1">
    <source>
        <dbReference type="SAM" id="MobiDB-lite"/>
    </source>
</evidence>